<feature type="binding site" evidence="9">
    <location>
        <position position="352"/>
    </location>
    <ligand>
        <name>3-phosphoshikimate</name>
        <dbReference type="ChEBI" id="CHEBI:145989"/>
    </ligand>
</feature>
<evidence type="ECO:0000256" key="7">
    <source>
        <dbReference type="ARBA" id="ARBA00023141"/>
    </source>
</evidence>
<dbReference type="AlphaFoldDB" id="A0A0C9NGN2"/>
<dbReference type="GeneID" id="78528962"/>
<name>A0A0C9NGN2_SPHPI</name>
<evidence type="ECO:0000256" key="8">
    <source>
        <dbReference type="ARBA" id="ARBA00044633"/>
    </source>
</evidence>
<comment type="subunit">
    <text evidence="9">Monomer.</text>
</comment>
<dbReference type="Gene3D" id="3.65.10.10">
    <property type="entry name" value="Enolpyruvate transferase domain"/>
    <property type="match status" value="2"/>
</dbReference>
<dbReference type="InterPro" id="IPR036968">
    <property type="entry name" value="Enolpyruvate_Tfrase_sf"/>
</dbReference>
<dbReference type="GO" id="GO:0005737">
    <property type="term" value="C:cytoplasm"/>
    <property type="evidence" value="ECO:0007669"/>
    <property type="project" value="UniProtKB-SubCell"/>
</dbReference>
<protein>
    <recommendedName>
        <fullName evidence="9">3-phosphoshikimate 1-carboxyvinyltransferase</fullName>
        <ecNumber evidence="9">2.5.1.19</ecNumber>
    </recommendedName>
    <alternativeName>
        <fullName evidence="9">5-enolpyruvylshikimate-3-phosphate synthase</fullName>
        <shortName evidence="9">EPSP synthase</shortName>
        <shortName evidence="9">EPSPS</shortName>
    </alternativeName>
</protein>
<feature type="binding site" evidence="9">
    <location>
        <position position="27"/>
    </location>
    <ligand>
        <name>3-phosphoshikimate</name>
        <dbReference type="ChEBI" id="CHEBI:145989"/>
    </ligand>
</feature>
<feature type="binding site" evidence="9">
    <location>
        <position position="175"/>
    </location>
    <ligand>
        <name>phosphoenolpyruvate</name>
        <dbReference type="ChEBI" id="CHEBI:58702"/>
    </ligand>
</feature>
<dbReference type="FunFam" id="3.65.10.10:FF:000005">
    <property type="entry name" value="3-phosphoshikimate 1-carboxyvinyltransferase"/>
    <property type="match status" value="1"/>
</dbReference>
<evidence type="ECO:0000259" key="10">
    <source>
        <dbReference type="Pfam" id="PF00275"/>
    </source>
</evidence>
<feature type="binding site" evidence="9">
    <location>
        <position position="32"/>
    </location>
    <ligand>
        <name>3-phosphoshikimate</name>
        <dbReference type="ChEBI" id="CHEBI:145989"/>
    </ligand>
</feature>
<dbReference type="EC" id="2.5.1.19" evidence="9"/>
<dbReference type="Pfam" id="PF00275">
    <property type="entry name" value="EPSP_synthase"/>
    <property type="match status" value="1"/>
</dbReference>
<comment type="caution">
    <text evidence="11">The sequence shown here is derived from an EMBL/GenBank/DDBJ whole genome shotgun (WGS) entry which is preliminary data.</text>
</comment>
<evidence type="ECO:0000256" key="4">
    <source>
        <dbReference type="ARBA" id="ARBA00022490"/>
    </source>
</evidence>
<feature type="binding site" evidence="9">
    <location>
        <position position="27"/>
    </location>
    <ligand>
        <name>phosphoenolpyruvate</name>
        <dbReference type="ChEBI" id="CHEBI:58702"/>
    </ligand>
</feature>
<dbReference type="PIRSF" id="PIRSF000505">
    <property type="entry name" value="EPSPS"/>
    <property type="match status" value="1"/>
</dbReference>
<evidence type="ECO:0000313" key="12">
    <source>
        <dbReference type="Proteomes" id="UP000032025"/>
    </source>
</evidence>
<evidence type="ECO:0000256" key="5">
    <source>
        <dbReference type="ARBA" id="ARBA00022605"/>
    </source>
</evidence>
<evidence type="ECO:0000256" key="3">
    <source>
        <dbReference type="ARBA" id="ARBA00009948"/>
    </source>
</evidence>
<feature type="binding site" evidence="9">
    <location>
        <position position="28"/>
    </location>
    <ligand>
        <name>3-phosphoshikimate</name>
        <dbReference type="ChEBI" id="CHEBI:145989"/>
    </ligand>
</feature>
<feature type="binding site" evidence="9">
    <location>
        <position position="128"/>
    </location>
    <ligand>
        <name>phosphoenolpyruvate</name>
        <dbReference type="ChEBI" id="CHEBI:58702"/>
    </ligand>
</feature>
<dbReference type="Proteomes" id="UP000032025">
    <property type="component" value="Unassembled WGS sequence"/>
</dbReference>
<dbReference type="PANTHER" id="PTHR21090:SF5">
    <property type="entry name" value="PENTAFUNCTIONAL AROM POLYPEPTIDE"/>
    <property type="match status" value="1"/>
</dbReference>
<comment type="function">
    <text evidence="1 9">Catalyzes the transfer of the enolpyruvyl moiety of phosphoenolpyruvate (PEP) to the 5-hydroxyl of shikimate-3-phosphate (S3P) to produce enolpyruvyl shikimate-3-phosphate and inorganic phosphate.</text>
</comment>
<dbReference type="InterPro" id="IPR023193">
    <property type="entry name" value="EPSP_synthase_CS"/>
</dbReference>
<keyword evidence="4 9" id="KW-0963">Cytoplasm</keyword>
<proteinExistence type="inferred from homology"/>
<feature type="domain" description="Enolpyruvate transferase" evidence="10">
    <location>
        <begin position="12"/>
        <end position="436"/>
    </location>
</feature>
<dbReference type="GO" id="GO:0009073">
    <property type="term" value="P:aromatic amino acid family biosynthetic process"/>
    <property type="evidence" value="ECO:0007669"/>
    <property type="project" value="UniProtKB-KW"/>
</dbReference>
<dbReference type="HAMAP" id="MF_00210">
    <property type="entry name" value="EPSP_synth"/>
    <property type="match status" value="1"/>
</dbReference>
<feature type="binding site" evidence="9">
    <location>
        <position position="356"/>
    </location>
    <ligand>
        <name>phosphoenolpyruvate</name>
        <dbReference type="ChEBI" id="CHEBI:58702"/>
    </ligand>
</feature>
<dbReference type="GO" id="GO:0003866">
    <property type="term" value="F:3-phosphoshikimate 1-carboxyvinyltransferase activity"/>
    <property type="evidence" value="ECO:0007669"/>
    <property type="project" value="UniProtKB-UniRule"/>
</dbReference>
<comment type="similarity">
    <text evidence="3 9">Belongs to the EPSP synthase family.</text>
</comment>
<dbReference type="SUPFAM" id="SSF55205">
    <property type="entry name" value="EPT/RTPC-like"/>
    <property type="match status" value="1"/>
</dbReference>
<dbReference type="InterPro" id="IPR001986">
    <property type="entry name" value="Enolpyruvate_Tfrase_dom"/>
</dbReference>
<keyword evidence="7 9" id="KW-0057">Aromatic amino acid biosynthesis</keyword>
<evidence type="ECO:0000256" key="6">
    <source>
        <dbReference type="ARBA" id="ARBA00022679"/>
    </source>
</evidence>
<evidence type="ECO:0000256" key="2">
    <source>
        <dbReference type="ARBA" id="ARBA00004811"/>
    </source>
</evidence>
<evidence type="ECO:0000256" key="1">
    <source>
        <dbReference type="ARBA" id="ARBA00002174"/>
    </source>
</evidence>
<dbReference type="NCBIfam" id="TIGR01356">
    <property type="entry name" value="aroA"/>
    <property type="match status" value="1"/>
</dbReference>
<reference evidence="11 12" key="1">
    <citation type="submission" date="2014-08" db="EMBL/GenBank/DDBJ databases">
        <title>Whole genome shotgun sequence of Sphingomonas paucimobilis NBRC 13935.</title>
        <authorList>
            <person name="Hosoyama A."/>
            <person name="Hashimoto M."/>
            <person name="Hosoyama Y."/>
            <person name="Noguchi M."/>
            <person name="Uohara A."/>
            <person name="Ohji S."/>
            <person name="Katano-Makiyama Y."/>
            <person name="Ichikawa N."/>
            <person name="Kimura A."/>
            <person name="Yamazoe A."/>
            <person name="Fujita N."/>
        </authorList>
    </citation>
    <scope>NUCLEOTIDE SEQUENCE [LARGE SCALE GENOMIC DNA]</scope>
    <source>
        <strain evidence="11 12">NBRC 13935</strain>
    </source>
</reference>
<dbReference type="PROSITE" id="PS00885">
    <property type="entry name" value="EPSP_SYNTHASE_2"/>
    <property type="match status" value="1"/>
</dbReference>
<feature type="binding site" evidence="9">
    <location>
        <position position="175"/>
    </location>
    <ligand>
        <name>3-phosphoshikimate</name>
        <dbReference type="ChEBI" id="CHEBI:145989"/>
    </ligand>
</feature>
<feature type="binding site" evidence="9">
    <location>
        <position position="100"/>
    </location>
    <ligand>
        <name>phosphoenolpyruvate</name>
        <dbReference type="ChEBI" id="CHEBI:58702"/>
    </ligand>
</feature>
<comment type="caution">
    <text evidence="9">Lacks conserved residue(s) required for the propagation of feature annotation.</text>
</comment>
<keyword evidence="6 9" id="KW-0808">Transferase</keyword>
<dbReference type="RefSeq" id="WP_042468914.1">
    <property type="nucleotide sequence ID" value="NZ_BBJS01000030.1"/>
</dbReference>
<dbReference type="GO" id="GO:0008652">
    <property type="term" value="P:amino acid biosynthetic process"/>
    <property type="evidence" value="ECO:0007669"/>
    <property type="project" value="UniProtKB-KW"/>
</dbReference>
<comment type="subcellular location">
    <subcellularLocation>
        <location evidence="9">Cytoplasm</location>
    </subcellularLocation>
</comment>
<organism evidence="11 12">
    <name type="scientific">Sphingomonas paucimobilis NBRC 13935</name>
    <dbReference type="NCBI Taxonomy" id="1219050"/>
    <lineage>
        <taxon>Bacteria</taxon>
        <taxon>Pseudomonadati</taxon>
        <taxon>Pseudomonadota</taxon>
        <taxon>Alphaproteobacteria</taxon>
        <taxon>Sphingomonadales</taxon>
        <taxon>Sphingomonadaceae</taxon>
        <taxon>Sphingomonas</taxon>
    </lineage>
</organism>
<evidence type="ECO:0000313" key="11">
    <source>
        <dbReference type="EMBL" id="GAN13868.1"/>
    </source>
</evidence>
<dbReference type="InterPro" id="IPR006264">
    <property type="entry name" value="EPSP_synthase"/>
</dbReference>
<dbReference type="PANTHER" id="PTHR21090">
    <property type="entry name" value="AROM/DEHYDROQUINATE SYNTHASE"/>
    <property type="match status" value="1"/>
</dbReference>
<accession>A0A0C9NGN2</accession>
<feature type="binding site" evidence="9">
    <location>
        <position position="401"/>
    </location>
    <ligand>
        <name>phosphoenolpyruvate</name>
        <dbReference type="ChEBI" id="CHEBI:58702"/>
    </ligand>
</feature>
<keyword evidence="5 9" id="KW-0028">Amino-acid biosynthesis</keyword>
<dbReference type="GO" id="GO:0009423">
    <property type="term" value="P:chorismate biosynthetic process"/>
    <property type="evidence" value="ECO:0007669"/>
    <property type="project" value="UniProtKB-UniRule"/>
</dbReference>
<dbReference type="EMBL" id="BBJS01000030">
    <property type="protein sequence ID" value="GAN13868.1"/>
    <property type="molecule type" value="Genomic_DNA"/>
</dbReference>
<keyword evidence="12" id="KW-1185">Reference proteome</keyword>
<feature type="binding site" evidence="9">
    <location>
        <position position="173"/>
    </location>
    <ligand>
        <name>3-phosphoshikimate</name>
        <dbReference type="ChEBI" id="CHEBI:145989"/>
    </ligand>
</feature>
<dbReference type="CDD" id="cd01556">
    <property type="entry name" value="EPSP_synthase"/>
    <property type="match status" value="1"/>
</dbReference>
<sequence length="443" mass="45997">MAHSLPQPRTVRAAAALRGTIVVPGDKSISHRSLMLSALAVGESRVEGLLEGEDVLATAAAMRAMGADIVRQDDGVWVIHGVGVGGLLQPETALDMGNSGTSTRLLMGLVASHPITATFIGDASLSKRPMGRVIEPLSQMGAQFQDTPGGRLPLMVRGISPAVPIRYTLPVASAQVKSAILLAGLNTPGETTVIEPIATRDHSERMLAGFGADLTVTPSPEGRIITIRGEAELKSQNIIVPGDPSSAAFWLVAGSIVPGADVTITNVGMNPTRTGIIAALKMMGADITELDSRIVGGEPVADLRVRHALLSAIEVPPELTPSMIDEYPVLFVAAAYASGTTIARGAEELRVKESDRITAMAEALGACGVPCQEYEDGMAVTGTGGEPIPGGATIATLLDHRIAMSMTIAALHAREPITLDDAAPVATSYPVFFDTLEKLGAFA</sequence>
<comment type="pathway">
    <text evidence="2 9">Metabolic intermediate biosynthesis; chorismate biosynthesis; chorismate from D-erythrose 4-phosphate and phosphoenolpyruvate: step 6/7.</text>
</comment>
<feature type="active site" description="Proton acceptor" evidence="9">
    <location>
        <position position="325"/>
    </location>
</feature>
<dbReference type="FunFam" id="3.65.10.10:FF:000006">
    <property type="entry name" value="3-phosphoshikimate 1-carboxyvinyltransferase"/>
    <property type="match status" value="1"/>
</dbReference>
<feature type="binding site" evidence="9">
    <location>
        <position position="325"/>
    </location>
    <ligand>
        <name>3-phosphoshikimate</name>
        <dbReference type="ChEBI" id="CHEBI:145989"/>
    </ligand>
</feature>
<evidence type="ECO:0000256" key="9">
    <source>
        <dbReference type="HAMAP-Rule" id="MF_00210"/>
    </source>
</evidence>
<dbReference type="UniPathway" id="UPA00053">
    <property type="reaction ID" value="UER00089"/>
</dbReference>
<dbReference type="PROSITE" id="PS00104">
    <property type="entry name" value="EPSP_SYNTHASE_1"/>
    <property type="match status" value="1"/>
</dbReference>
<gene>
    <name evidence="9 11" type="primary">aroA</name>
    <name evidence="11" type="ORF">SP6_30_00070</name>
</gene>
<dbReference type="InterPro" id="IPR013792">
    <property type="entry name" value="RNA3'P_cycl/enolpyr_Trfase_a/b"/>
</dbReference>
<comment type="catalytic activity">
    <reaction evidence="8">
        <text>3-phosphoshikimate + phosphoenolpyruvate = 5-O-(1-carboxyvinyl)-3-phosphoshikimate + phosphate</text>
        <dbReference type="Rhea" id="RHEA:21256"/>
        <dbReference type="ChEBI" id="CHEBI:43474"/>
        <dbReference type="ChEBI" id="CHEBI:57701"/>
        <dbReference type="ChEBI" id="CHEBI:58702"/>
        <dbReference type="ChEBI" id="CHEBI:145989"/>
        <dbReference type="EC" id="2.5.1.19"/>
    </reaction>
    <physiologicalReaction direction="left-to-right" evidence="8">
        <dbReference type="Rhea" id="RHEA:21257"/>
    </physiologicalReaction>
</comment>